<comment type="caution">
    <text evidence="1">The sequence shown here is derived from an EMBL/GenBank/DDBJ whole genome shotgun (WGS) entry which is preliminary data.</text>
</comment>
<gene>
    <name evidence="1" type="ORF">SDC9_83557</name>
</gene>
<proteinExistence type="predicted"/>
<evidence type="ECO:0000313" key="1">
    <source>
        <dbReference type="EMBL" id="MPM36953.1"/>
    </source>
</evidence>
<accession>A0A644ZE17</accession>
<protein>
    <submittedName>
        <fullName evidence="1">Uncharacterized protein</fullName>
    </submittedName>
</protein>
<sequence>MLQAVFRNGKIIGKLPFERIRHTAQFRRIRKVHDVRRVEHVGRFARVRSIRDRIVDHDASVFLQTNNVGVRVCDADIRAVLSAPAGDADIQRETAFHAFNGDRRAQ</sequence>
<name>A0A644ZE17_9ZZZZ</name>
<dbReference type="AlphaFoldDB" id="A0A644ZE17"/>
<reference evidence="1" key="1">
    <citation type="submission" date="2019-08" db="EMBL/GenBank/DDBJ databases">
        <authorList>
            <person name="Kucharzyk K."/>
            <person name="Murdoch R.W."/>
            <person name="Higgins S."/>
            <person name="Loffler F."/>
        </authorList>
    </citation>
    <scope>NUCLEOTIDE SEQUENCE</scope>
</reference>
<dbReference type="EMBL" id="VSSQ01007780">
    <property type="protein sequence ID" value="MPM36953.1"/>
    <property type="molecule type" value="Genomic_DNA"/>
</dbReference>
<organism evidence="1">
    <name type="scientific">bioreactor metagenome</name>
    <dbReference type="NCBI Taxonomy" id="1076179"/>
    <lineage>
        <taxon>unclassified sequences</taxon>
        <taxon>metagenomes</taxon>
        <taxon>ecological metagenomes</taxon>
    </lineage>
</organism>